<evidence type="ECO:0000259" key="3">
    <source>
        <dbReference type="SMART" id="SM00460"/>
    </source>
</evidence>
<gene>
    <name evidence="4" type="ORF">ACFP56_09150</name>
</gene>
<dbReference type="InterPro" id="IPR052901">
    <property type="entry name" value="Bact_TGase-like"/>
</dbReference>
<feature type="transmembrane region" description="Helical" evidence="2">
    <location>
        <begin position="141"/>
        <end position="163"/>
    </location>
</feature>
<organism evidence="4 5">
    <name type="scientific">Paenibacillus septentrionalis</name>
    <dbReference type="NCBI Taxonomy" id="429342"/>
    <lineage>
        <taxon>Bacteria</taxon>
        <taxon>Bacillati</taxon>
        <taxon>Bacillota</taxon>
        <taxon>Bacilli</taxon>
        <taxon>Bacillales</taxon>
        <taxon>Paenibacillaceae</taxon>
        <taxon>Paenibacillus</taxon>
    </lineage>
</organism>
<dbReference type="Proteomes" id="UP001596233">
    <property type="component" value="Unassembled WGS sequence"/>
</dbReference>
<keyword evidence="2" id="KW-0472">Membrane</keyword>
<evidence type="ECO:0000313" key="5">
    <source>
        <dbReference type="Proteomes" id="UP001596233"/>
    </source>
</evidence>
<comment type="caution">
    <text evidence="4">The sequence shown here is derived from an EMBL/GenBank/DDBJ whole genome shotgun (WGS) entry which is preliminary data.</text>
</comment>
<keyword evidence="2" id="KW-0812">Transmembrane</keyword>
<name>A0ABW1V5V1_9BACL</name>
<evidence type="ECO:0000256" key="2">
    <source>
        <dbReference type="SAM" id="Phobius"/>
    </source>
</evidence>
<dbReference type="Pfam" id="PF01841">
    <property type="entry name" value="Transglut_core"/>
    <property type="match status" value="1"/>
</dbReference>
<dbReference type="SMART" id="SM00460">
    <property type="entry name" value="TGc"/>
    <property type="match status" value="1"/>
</dbReference>
<protein>
    <submittedName>
        <fullName evidence="4">Transglutaminase family protein</fullName>
    </submittedName>
</protein>
<reference evidence="5" key="1">
    <citation type="journal article" date="2019" name="Int. J. Syst. Evol. Microbiol.">
        <title>The Global Catalogue of Microorganisms (GCM) 10K type strain sequencing project: providing services to taxonomists for standard genome sequencing and annotation.</title>
        <authorList>
            <consortium name="The Broad Institute Genomics Platform"/>
            <consortium name="The Broad Institute Genome Sequencing Center for Infectious Disease"/>
            <person name="Wu L."/>
            <person name="Ma J."/>
        </authorList>
    </citation>
    <scope>NUCLEOTIDE SEQUENCE [LARGE SCALE GENOMIC DNA]</scope>
    <source>
        <strain evidence="5">PCU 280</strain>
    </source>
</reference>
<feature type="transmembrane region" description="Helical" evidence="2">
    <location>
        <begin position="68"/>
        <end position="87"/>
    </location>
</feature>
<feature type="transmembrane region" description="Helical" evidence="2">
    <location>
        <begin position="630"/>
        <end position="651"/>
    </location>
</feature>
<feature type="transmembrane region" description="Helical" evidence="2">
    <location>
        <begin position="12"/>
        <end position="31"/>
    </location>
</feature>
<evidence type="ECO:0000313" key="4">
    <source>
        <dbReference type="EMBL" id="MFC6332786.1"/>
    </source>
</evidence>
<dbReference type="PANTHER" id="PTHR42736:SF1">
    <property type="entry name" value="PROTEIN-GLUTAMINE GAMMA-GLUTAMYLTRANSFERASE"/>
    <property type="match status" value="1"/>
</dbReference>
<feature type="transmembrane region" description="Helical" evidence="2">
    <location>
        <begin position="210"/>
        <end position="227"/>
    </location>
</feature>
<keyword evidence="2" id="KW-1133">Transmembrane helix</keyword>
<dbReference type="RefSeq" id="WP_379233584.1">
    <property type="nucleotide sequence ID" value="NZ_JBHSTE010000003.1"/>
</dbReference>
<dbReference type="SUPFAM" id="SSF54001">
    <property type="entry name" value="Cysteine proteinases"/>
    <property type="match status" value="1"/>
</dbReference>
<sequence>MYQERDSLEPTFSYRLVTTVLLFGLLLEWLLPWVHAGEWSRLLQPQALLWLTGIMLALGMLRPSMSVFIAVGLFTGLMALMFIYRGVDQSVVQWFAQLIPSFSENVRDMFHYGIWYMSDECRTILLFTGWLLLVPSLQSMVWYYQLSLSLVAATLLYLVTLHTTLGINVWYGLLRTMAEGLLLVALTTLPKLQRRLQLSASWGRQARYQYASIVLLVVIVVAGGMVLSNNKEKRSEPVAWSNLFSFSISEELTVWTQQSSGLPLRNVTSSSYRQSSLATTGYGDDDQVLGQTIRPSSEVVFYGWSAQENYWRAETRSTYTGQGWSDEGGAVALHTISDEQAASAELGTGANRMRLQQSITYVEPWVGMPLMQSGTRGVVLELIASDPERKLSNYITEPATGALYSPVKDAAIKSYTVLTELPIVVPDELNDMVEPDEELAQRAWESDMLHSYLQLPEQLPERVAALASEVSGGGWTSRYDQVLAIEQYLKDNYTYSLKSEIPNDHEDFVDHFLFEQQSGYCVHFATAMVVLLRTQDIPARYVKGYHMGEAVEQRTIEGGIVETQYKVRNNDAHAWVEVYFPTVGWVAFDPTPAVEEAEQTTGWMSQMGQLGSELWTELKQWTSMLSPDQWMLAGAVSVGVLAIVIMLRLFWSRLQVARMLRRYRQWYARLMEVEKLREAPISYPSRNKKRLEQQQRAMEQLPEIREQIQFNVQRLVEHRLKCLEHAVSEHANPATWRQRIKVIMAGIHDQGQKQALEELLQMQERLYYSKQMTAPEPGELQLMLDALMLKRARVNKKASTDQPNSREYAVGGALEQEGTIAAGPGAR</sequence>
<feature type="region of interest" description="Disordered" evidence="1">
    <location>
        <begin position="795"/>
        <end position="827"/>
    </location>
</feature>
<proteinExistence type="predicted"/>
<accession>A0ABW1V5V1</accession>
<dbReference type="PANTHER" id="PTHR42736">
    <property type="entry name" value="PROTEIN-GLUTAMINE GAMMA-GLUTAMYLTRANSFERASE"/>
    <property type="match status" value="1"/>
</dbReference>
<dbReference type="Gene3D" id="3.10.620.30">
    <property type="match status" value="1"/>
</dbReference>
<dbReference type="InterPro" id="IPR002931">
    <property type="entry name" value="Transglutaminase-like"/>
</dbReference>
<feature type="domain" description="Transglutaminase-like" evidence="3">
    <location>
        <begin position="513"/>
        <end position="592"/>
    </location>
</feature>
<evidence type="ECO:0000256" key="1">
    <source>
        <dbReference type="SAM" id="MobiDB-lite"/>
    </source>
</evidence>
<keyword evidence="5" id="KW-1185">Reference proteome</keyword>
<dbReference type="EMBL" id="JBHSTE010000003">
    <property type="protein sequence ID" value="MFC6332786.1"/>
    <property type="molecule type" value="Genomic_DNA"/>
</dbReference>
<dbReference type="InterPro" id="IPR038765">
    <property type="entry name" value="Papain-like_cys_pep_sf"/>
</dbReference>